<organism evidence="6 7">
    <name type="scientific">Hyalangium rubrum</name>
    <dbReference type="NCBI Taxonomy" id="3103134"/>
    <lineage>
        <taxon>Bacteria</taxon>
        <taxon>Pseudomonadati</taxon>
        <taxon>Myxococcota</taxon>
        <taxon>Myxococcia</taxon>
        <taxon>Myxococcales</taxon>
        <taxon>Cystobacterineae</taxon>
        <taxon>Archangiaceae</taxon>
        <taxon>Hyalangium</taxon>
    </lineage>
</organism>
<protein>
    <submittedName>
        <fullName evidence="6">Serine/threonine-protein kinase</fullName>
        <ecNumber evidence="6">2.7.11.1</ecNumber>
    </submittedName>
</protein>
<proteinExistence type="predicted"/>
<dbReference type="Proteomes" id="UP001291309">
    <property type="component" value="Unassembled WGS sequence"/>
</dbReference>
<dbReference type="InterPro" id="IPR011009">
    <property type="entry name" value="Kinase-like_dom_sf"/>
</dbReference>
<keyword evidence="1 6" id="KW-0808">Transferase</keyword>
<evidence type="ECO:0000256" key="2">
    <source>
        <dbReference type="ARBA" id="ARBA00022741"/>
    </source>
</evidence>
<accession>A0ABU5H771</accession>
<dbReference type="PROSITE" id="PS50011">
    <property type="entry name" value="PROTEIN_KINASE_DOM"/>
    <property type="match status" value="1"/>
</dbReference>
<dbReference type="SUPFAM" id="SSF56112">
    <property type="entry name" value="Protein kinase-like (PK-like)"/>
    <property type="match status" value="1"/>
</dbReference>
<keyword evidence="2" id="KW-0547">Nucleotide-binding</keyword>
<keyword evidence="4" id="KW-0067">ATP-binding</keyword>
<dbReference type="PANTHER" id="PTHR43289:SF6">
    <property type="entry name" value="SERINE_THREONINE-PROTEIN KINASE NEKL-3"/>
    <property type="match status" value="1"/>
</dbReference>
<dbReference type="EMBL" id="JAXIVS010000008">
    <property type="protein sequence ID" value="MDY7229324.1"/>
    <property type="molecule type" value="Genomic_DNA"/>
</dbReference>
<dbReference type="GO" id="GO:0004674">
    <property type="term" value="F:protein serine/threonine kinase activity"/>
    <property type="evidence" value="ECO:0007669"/>
    <property type="project" value="UniProtKB-EC"/>
</dbReference>
<evidence type="ECO:0000256" key="1">
    <source>
        <dbReference type="ARBA" id="ARBA00022679"/>
    </source>
</evidence>
<keyword evidence="7" id="KW-1185">Reference proteome</keyword>
<evidence type="ECO:0000259" key="5">
    <source>
        <dbReference type="PROSITE" id="PS50011"/>
    </source>
</evidence>
<dbReference type="InterPro" id="IPR000719">
    <property type="entry name" value="Prot_kinase_dom"/>
</dbReference>
<name>A0ABU5H771_9BACT</name>
<dbReference type="Pfam" id="PF00069">
    <property type="entry name" value="Pkinase"/>
    <property type="match status" value="1"/>
</dbReference>
<evidence type="ECO:0000313" key="6">
    <source>
        <dbReference type="EMBL" id="MDY7229324.1"/>
    </source>
</evidence>
<evidence type="ECO:0000313" key="7">
    <source>
        <dbReference type="Proteomes" id="UP001291309"/>
    </source>
</evidence>
<sequence length="480" mass="52192">MEFRQSLGAGPASLPAGTIVGKWRVVARRGRGTYGVVYRAVPIGPEPGEPVALKLALYPRDPRFAREAELLARMRHPSVPALVDSGWWQPPEGPPFPFLVMQWVEGVTLYEWAEQQRPTSRQAMRLLAQVARALEATHALQGVHRDVKGDNVLVGRKGQAFLTDFGVGSYVGARPLTDTPIPPGTPHYRSPQALRFQWRFQRDLDAHYEYPPADDVYALGVMAYRMVTGIYPPAGTAPQREEYPRCPPPPALLPPGELVTVSEPLGAIILRMLSEEPGARESAAKLAQALEEAARHAGPEADLPLLPRPCMAPTERTSKPGPRSRWARAWERRSTWLAAASAGVLLTWALASQEPASQWPAEAPPPVAQAAEETPDAGVSWDGGTVGLADIVIAAPIASASQPQSRAGLWLDMPRRPFPGQLRPNGDGQCPRQAQVPVNGGCWIELARVKPPCGDEGYEWAGGCYYPVFDSARQPTSDDP</sequence>
<comment type="caution">
    <text evidence="6">The sequence shown here is derived from an EMBL/GenBank/DDBJ whole genome shotgun (WGS) entry which is preliminary data.</text>
</comment>
<gene>
    <name evidence="6" type="ORF">SYV04_23225</name>
</gene>
<feature type="domain" description="Protein kinase" evidence="5">
    <location>
        <begin position="23"/>
        <end position="306"/>
    </location>
</feature>
<dbReference type="SMART" id="SM00220">
    <property type="entry name" value="S_TKc"/>
    <property type="match status" value="1"/>
</dbReference>
<evidence type="ECO:0000256" key="3">
    <source>
        <dbReference type="ARBA" id="ARBA00022777"/>
    </source>
</evidence>
<dbReference type="CDD" id="cd14014">
    <property type="entry name" value="STKc_PknB_like"/>
    <property type="match status" value="1"/>
</dbReference>
<keyword evidence="3 6" id="KW-0418">Kinase</keyword>
<dbReference type="PANTHER" id="PTHR43289">
    <property type="entry name" value="MITOGEN-ACTIVATED PROTEIN KINASE KINASE KINASE 20-RELATED"/>
    <property type="match status" value="1"/>
</dbReference>
<dbReference type="EC" id="2.7.11.1" evidence="6"/>
<dbReference type="Gene3D" id="1.10.510.10">
    <property type="entry name" value="Transferase(Phosphotransferase) domain 1"/>
    <property type="match status" value="1"/>
</dbReference>
<reference evidence="6 7" key="1">
    <citation type="submission" date="2023-12" db="EMBL/GenBank/DDBJ databases">
        <title>the genome sequence of Hyalangium sp. s54d21.</title>
        <authorList>
            <person name="Zhang X."/>
        </authorList>
    </citation>
    <scope>NUCLEOTIDE SEQUENCE [LARGE SCALE GENOMIC DNA]</scope>
    <source>
        <strain evidence="7">s54d21</strain>
    </source>
</reference>
<evidence type="ECO:0000256" key="4">
    <source>
        <dbReference type="ARBA" id="ARBA00022840"/>
    </source>
</evidence>
<dbReference type="Gene3D" id="3.30.200.20">
    <property type="entry name" value="Phosphorylase Kinase, domain 1"/>
    <property type="match status" value="1"/>
</dbReference>
<dbReference type="RefSeq" id="WP_321548051.1">
    <property type="nucleotide sequence ID" value="NZ_JAXIVS010000008.1"/>
</dbReference>